<gene>
    <name evidence="9" type="ORF">SAMN02745910_03989</name>
</gene>
<dbReference type="SMART" id="SM00421">
    <property type="entry name" value="HTH_LUXR"/>
    <property type="match status" value="1"/>
</dbReference>
<dbReference type="SMART" id="SM00448">
    <property type="entry name" value="REC"/>
    <property type="match status" value="1"/>
</dbReference>
<feature type="domain" description="Response regulatory" evidence="8">
    <location>
        <begin position="4"/>
        <end position="120"/>
    </location>
</feature>
<comment type="subcellular location">
    <subcellularLocation>
        <location evidence="1">Cytoplasm</location>
    </subcellularLocation>
</comment>
<evidence type="ECO:0000256" key="2">
    <source>
        <dbReference type="ARBA" id="ARBA00022553"/>
    </source>
</evidence>
<dbReference type="PANTHER" id="PTHR43214">
    <property type="entry name" value="TWO-COMPONENT RESPONSE REGULATOR"/>
    <property type="match status" value="1"/>
</dbReference>
<dbReference type="PROSITE" id="PS50043">
    <property type="entry name" value="HTH_LUXR_2"/>
    <property type="match status" value="1"/>
</dbReference>
<dbReference type="InterPro" id="IPR058245">
    <property type="entry name" value="NreC/VraR/RcsB-like_REC"/>
</dbReference>
<sequence length="211" mass="23688">MKHKILIVDDHFVVREGLKLILETNEEYEVIGEAEDGSKALELVDEVNPDVILMDLNMPKVSGLEAIRELNKRQSTVPIIILTTYNEDELMMQGLSLGAKGYLLKDTTRENLFRTIESALGGETLLQPEITTRIFSSNHTPSFSEQSILTQRELDVLKRVADGKTSKAIALYLNISERTVKSYLTNIYTKLDVTSRSQAVAVAIEKGLLHR</sequence>
<dbReference type="SUPFAM" id="SSF46894">
    <property type="entry name" value="C-terminal effector domain of the bipartite response regulators"/>
    <property type="match status" value="1"/>
</dbReference>
<name>A0A1I6BQA1_9BACI</name>
<dbReference type="Pfam" id="PF00196">
    <property type="entry name" value="GerE"/>
    <property type="match status" value="1"/>
</dbReference>
<dbReference type="EMBL" id="FOXX01000012">
    <property type="protein sequence ID" value="SFQ83057.1"/>
    <property type="molecule type" value="Genomic_DNA"/>
</dbReference>
<dbReference type="Pfam" id="PF00072">
    <property type="entry name" value="Response_reg"/>
    <property type="match status" value="1"/>
</dbReference>
<evidence type="ECO:0000256" key="3">
    <source>
        <dbReference type="ARBA" id="ARBA00023015"/>
    </source>
</evidence>
<dbReference type="InterPro" id="IPR001789">
    <property type="entry name" value="Sig_transdc_resp-reg_receiver"/>
</dbReference>
<dbReference type="CDD" id="cd17535">
    <property type="entry name" value="REC_NarL-like"/>
    <property type="match status" value="1"/>
</dbReference>
<dbReference type="GeneID" id="93712562"/>
<evidence type="ECO:0000256" key="5">
    <source>
        <dbReference type="ARBA" id="ARBA00023163"/>
    </source>
</evidence>
<dbReference type="SUPFAM" id="SSF52172">
    <property type="entry name" value="CheY-like"/>
    <property type="match status" value="1"/>
</dbReference>
<proteinExistence type="predicted"/>
<organism evidence="9 10">
    <name type="scientific">Priestia endophytica DSM 13796</name>
    <dbReference type="NCBI Taxonomy" id="1121089"/>
    <lineage>
        <taxon>Bacteria</taxon>
        <taxon>Bacillati</taxon>
        <taxon>Bacillota</taxon>
        <taxon>Bacilli</taxon>
        <taxon>Bacillales</taxon>
        <taxon>Bacillaceae</taxon>
        <taxon>Priestia</taxon>
    </lineage>
</organism>
<dbReference type="PROSITE" id="PS00622">
    <property type="entry name" value="HTH_LUXR_1"/>
    <property type="match status" value="1"/>
</dbReference>
<protein>
    <submittedName>
        <fullName evidence="9">Two-component system, NarL family, response regulator YdfI</fullName>
    </submittedName>
</protein>
<dbReference type="CDD" id="cd06170">
    <property type="entry name" value="LuxR_C_like"/>
    <property type="match status" value="1"/>
</dbReference>
<dbReference type="PANTHER" id="PTHR43214:SF37">
    <property type="entry name" value="TRANSCRIPTIONAL REGULATORY PROTEIN YDFI"/>
    <property type="match status" value="1"/>
</dbReference>
<accession>A0A1I6BQA1</accession>
<keyword evidence="3" id="KW-0805">Transcription regulation</keyword>
<evidence type="ECO:0000256" key="6">
    <source>
        <dbReference type="PROSITE-ProRule" id="PRU00169"/>
    </source>
</evidence>
<evidence type="ECO:0000259" key="8">
    <source>
        <dbReference type="PROSITE" id="PS50110"/>
    </source>
</evidence>
<evidence type="ECO:0000256" key="1">
    <source>
        <dbReference type="ARBA" id="ARBA00004496"/>
    </source>
</evidence>
<evidence type="ECO:0000256" key="4">
    <source>
        <dbReference type="ARBA" id="ARBA00023125"/>
    </source>
</evidence>
<dbReference type="InterPro" id="IPR011006">
    <property type="entry name" value="CheY-like_superfamily"/>
</dbReference>
<keyword evidence="5" id="KW-0804">Transcription</keyword>
<dbReference type="Gene3D" id="3.40.50.2300">
    <property type="match status" value="1"/>
</dbReference>
<dbReference type="InterPro" id="IPR039420">
    <property type="entry name" value="WalR-like"/>
</dbReference>
<dbReference type="InterPro" id="IPR016032">
    <property type="entry name" value="Sig_transdc_resp-reg_C-effctor"/>
</dbReference>
<evidence type="ECO:0000313" key="10">
    <source>
        <dbReference type="Proteomes" id="UP000182762"/>
    </source>
</evidence>
<reference evidence="9 10" key="1">
    <citation type="submission" date="2016-10" db="EMBL/GenBank/DDBJ databases">
        <authorList>
            <person name="Varghese N."/>
            <person name="Submissions S."/>
        </authorList>
    </citation>
    <scope>NUCLEOTIDE SEQUENCE [LARGE SCALE GENOMIC DNA]</scope>
    <source>
        <strain evidence="9 10">DSM 13796</strain>
    </source>
</reference>
<dbReference type="PROSITE" id="PS50110">
    <property type="entry name" value="RESPONSE_REGULATORY"/>
    <property type="match status" value="1"/>
</dbReference>
<dbReference type="PRINTS" id="PR00038">
    <property type="entry name" value="HTHLUXR"/>
</dbReference>
<feature type="modified residue" description="4-aspartylphosphate" evidence="6">
    <location>
        <position position="55"/>
    </location>
</feature>
<dbReference type="InterPro" id="IPR000792">
    <property type="entry name" value="Tscrpt_reg_LuxR_C"/>
</dbReference>
<dbReference type="Proteomes" id="UP000182762">
    <property type="component" value="Unassembled WGS sequence"/>
</dbReference>
<keyword evidence="4" id="KW-0238">DNA-binding</keyword>
<evidence type="ECO:0000313" key="9">
    <source>
        <dbReference type="EMBL" id="SFQ83057.1"/>
    </source>
</evidence>
<comment type="caution">
    <text evidence="9">The sequence shown here is derived from an EMBL/GenBank/DDBJ whole genome shotgun (WGS) entry which is preliminary data.</text>
</comment>
<feature type="domain" description="HTH luxR-type" evidence="7">
    <location>
        <begin position="142"/>
        <end position="207"/>
    </location>
</feature>
<dbReference type="RefSeq" id="WP_061804878.1">
    <property type="nucleotide sequence ID" value="NZ_FOXX01000012.1"/>
</dbReference>
<keyword evidence="2 6" id="KW-0597">Phosphoprotein</keyword>
<keyword evidence="10" id="KW-1185">Reference proteome</keyword>
<evidence type="ECO:0000259" key="7">
    <source>
        <dbReference type="PROSITE" id="PS50043"/>
    </source>
</evidence>